<dbReference type="EMBL" id="CM004482">
    <property type="protein sequence ID" value="OCT63388.1"/>
    <property type="molecule type" value="Genomic_DNA"/>
</dbReference>
<reference evidence="3" key="1">
    <citation type="journal article" date="2016" name="Nature">
        <title>Genome evolution in the allotetraploid frog Xenopus laevis.</title>
        <authorList>
            <person name="Session A.M."/>
            <person name="Uno Y."/>
            <person name="Kwon T."/>
            <person name="Chapman J.A."/>
            <person name="Toyoda A."/>
            <person name="Takahashi S."/>
            <person name="Fukui A."/>
            <person name="Hikosaka A."/>
            <person name="Suzuki A."/>
            <person name="Kondo M."/>
            <person name="van Heeringen S.J."/>
            <person name="Quigley I."/>
            <person name="Heinz S."/>
            <person name="Ogino H."/>
            <person name="Ochi H."/>
            <person name="Hellsten U."/>
            <person name="Lyons J.B."/>
            <person name="Simakov O."/>
            <person name="Putnam N."/>
            <person name="Stites J."/>
            <person name="Kuroki Y."/>
            <person name="Tanaka T."/>
            <person name="Michiue T."/>
            <person name="Watanabe M."/>
            <person name="Bogdanovic O."/>
            <person name="Lister R."/>
            <person name="Georgiou G."/>
            <person name="Paranjpe S.S."/>
            <person name="van Kruijsbergen I."/>
            <person name="Shu S."/>
            <person name="Carlson J."/>
            <person name="Kinoshita T."/>
            <person name="Ohta Y."/>
            <person name="Mawaribuchi S."/>
            <person name="Jenkins J."/>
            <person name="Grimwood J."/>
            <person name="Schmutz J."/>
            <person name="Mitros T."/>
            <person name="Mozaffari S.V."/>
            <person name="Suzuki Y."/>
            <person name="Haramoto Y."/>
            <person name="Yamamoto T.S."/>
            <person name="Takagi C."/>
            <person name="Heald R."/>
            <person name="Miller K."/>
            <person name="Haudenschild C."/>
            <person name="Kitzman J."/>
            <person name="Nakayama T."/>
            <person name="Izutsu Y."/>
            <person name="Robert J."/>
            <person name="Fortriede J."/>
            <person name="Burns K."/>
            <person name="Lotay V."/>
            <person name="Karimi K."/>
            <person name="Yasuoka Y."/>
            <person name="Dichmann D.S."/>
            <person name="Flajnik M.F."/>
            <person name="Houston D.W."/>
            <person name="Shendure J."/>
            <person name="DuPasquier L."/>
            <person name="Vize P.D."/>
            <person name="Zorn A.M."/>
            <person name="Ito M."/>
            <person name="Marcotte E.M."/>
            <person name="Wallingford J.B."/>
            <person name="Ito Y."/>
            <person name="Asashima M."/>
            <person name="Ueno N."/>
            <person name="Matsuda Y."/>
            <person name="Veenstra G.J."/>
            <person name="Fujiyama A."/>
            <person name="Harland R.M."/>
            <person name="Taira M."/>
            <person name="Rokhsar D.S."/>
        </authorList>
    </citation>
    <scope>NUCLEOTIDE SEQUENCE [LARGE SCALE GENOMIC DNA]</scope>
    <source>
        <strain evidence="3">J</strain>
    </source>
</reference>
<organism evidence="2 3">
    <name type="scientific">Xenopus laevis</name>
    <name type="common">African clawed frog</name>
    <dbReference type="NCBI Taxonomy" id="8355"/>
    <lineage>
        <taxon>Eukaryota</taxon>
        <taxon>Metazoa</taxon>
        <taxon>Chordata</taxon>
        <taxon>Craniata</taxon>
        <taxon>Vertebrata</taxon>
        <taxon>Euteleostomi</taxon>
        <taxon>Amphibia</taxon>
        <taxon>Batrachia</taxon>
        <taxon>Anura</taxon>
        <taxon>Pipoidea</taxon>
        <taxon>Pipidae</taxon>
        <taxon>Xenopodinae</taxon>
        <taxon>Xenopus</taxon>
        <taxon>Xenopus</taxon>
    </lineage>
</organism>
<keyword evidence="1" id="KW-1133">Transmembrane helix</keyword>
<evidence type="ECO:0000256" key="1">
    <source>
        <dbReference type="SAM" id="Phobius"/>
    </source>
</evidence>
<evidence type="ECO:0000313" key="3">
    <source>
        <dbReference type="Proteomes" id="UP000694892"/>
    </source>
</evidence>
<feature type="transmembrane region" description="Helical" evidence="1">
    <location>
        <begin position="6"/>
        <end position="30"/>
    </location>
</feature>
<accession>A0A974BYN2</accession>
<proteinExistence type="predicted"/>
<name>A0A974BYN2_XENLA</name>
<keyword evidence="1" id="KW-0812">Transmembrane</keyword>
<protein>
    <submittedName>
        <fullName evidence="2">Uncharacterized protein</fullName>
    </submittedName>
</protein>
<gene>
    <name evidence="2" type="ORF">XELAEV_18044484mg</name>
</gene>
<sequence>MLLLSGLFILSFCVDFLLFIHFCVAFFVYVSPPPFIFGVEKPTNKIKKDARPHKQIQIVPLSFLKLTWVFATTQQFPL</sequence>
<keyword evidence="1" id="KW-0472">Membrane</keyword>
<evidence type="ECO:0000313" key="2">
    <source>
        <dbReference type="EMBL" id="OCT63388.1"/>
    </source>
</evidence>
<dbReference type="Proteomes" id="UP000694892">
    <property type="component" value="Chromosome 9_10L"/>
</dbReference>
<dbReference type="AlphaFoldDB" id="A0A974BYN2"/>